<reference evidence="3 4" key="1">
    <citation type="submission" date="2013-06" db="EMBL/GenBank/DDBJ databases">
        <authorList>
            <person name="Weinstock G."/>
            <person name="Sodergren E."/>
            <person name="Lobos E.A."/>
            <person name="Fulton L."/>
            <person name="Fulton R."/>
            <person name="Courtney L."/>
            <person name="Fronick C."/>
            <person name="O'Laughlin M."/>
            <person name="Godfrey J."/>
            <person name="Wilson R.M."/>
            <person name="Miner T."/>
            <person name="Farmer C."/>
            <person name="Delehaunty K."/>
            <person name="Cordes M."/>
            <person name="Minx P."/>
            <person name="Tomlinson C."/>
            <person name="Chen J."/>
            <person name="Wollam A."/>
            <person name="Pepin K.H."/>
            <person name="Bhonagiri V."/>
            <person name="Zhang X."/>
            <person name="Warren W."/>
            <person name="Mitreva M."/>
            <person name="Mardis E.R."/>
            <person name="Wilson R.K."/>
        </authorList>
    </citation>
    <scope>NUCLEOTIDE SEQUENCE [LARGE SCALE GENOMIC DNA]</scope>
    <source>
        <strain evidence="3 4">ATCC 14869</strain>
    </source>
</reference>
<dbReference type="Gene3D" id="3.40.50.720">
    <property type="entry name" value="NAD(P)-binding Rossmann-like Domain"/>
    <property type="match status" value="1"/>
</dbReference>
<dbReference type="GO" id="GO:0000286">
    <property type="term" value="F:alanine dehydrogenase activity"/>
    <property type="evidence" value="ECO:0007669"/>
    <property type="project" value="TreeGrafter"/>
</dbReference>
<evidence type="ECO:0000259" key="2">
    <source>
        <dbReference type="Pfam" id="PF05222"/>
    </source>
</evidence>
<dbReference type="SUPFAM" id="SSF52283">
    <property type="entry name" value="Formate/glycerate dehydrogenase catalytic domain-like"/>
    <property type="match status" value="1"/>
</dbReference>
<dbReference type="GO" id="GO:0005886">
    <property type="term" value="C:plasma membrane"/>
    <property type="evidence" value="ECO:0007669"/>
    <property type="project" value="TreeGrafter"/>
</dbReference>
<dbReference type="InterPro" id="IPR008142">
    <property type="entry name" value="AlaDH/PNT_CS1"/>
</dbReference>
<feature type="domain" description="Alanine dehydrogenase/pyridine nucleotide transhydrogenase N-terminal" evidence="2">
    <location>
        <begin position="23"/>
        <end position="70"/>
    </location>
</feature>
<gene>
    <name evidence="3" type="ORF">HMPREF0495_00874</name>
</gene>
<proteinExistence type="predicted"/>
<dbReference type="PANTHER" id="PTHR42795:SF1">
    <property type="entry name" value="ALANINE DEHYDROGENASE"/>
    <property type="match status" value="1"/>
</dbReference>
<dbReference type="PANTHER" id="PTHR42795">
    <property type="entry name" value="ALANINE DEHYDROGENASE"/>
    <property type="match status" value="1"/>
</dbReference>
<organism evidence="3 4">
    <name type="scientific">Levilactobacillus brevis ATCC 14869 = DSM 20054</name>
    <dbReference type="NCBI Taxonomy" id="649758"/>
    <lineage>
        <taxon>Bacteria</taxon>
        <taxon>Bacillati</taxon>
        <taxon>Bacillota</taxon>
        <taxon>Bacilli</taxon>
        <taxon>Lactobacillales</taxon>
        <taxon>Lactobacillaceae</taxon>
        <taxon>Levilactobacillus</taxon>
    </lineage>
</organism>
<dbReference type="EMBL" id="AWVK01000031">
    <property type="protein sequence ID" value="ERK44509.1"/>
    <property type="molecule type" value="Genomic_DNA"/>
</dbReference>
<dbReference type="InterPro" id="IPR007886">
    <property type="entry name" value="AlaDH/PNT_N"/>
</dbReference>
<name>U2PL85_LEVBR</name>
<dbReference type="GO" id="GO:0006524">
    <property type="term" value="P:alanine catabolic process"/>
    <property type="evidence" value="ECO:0007669"/>
    <property type="project" value="TreeGrafter"/>
</dbReference>
<sequence length="70" mass="7535">MWAKIIILAVESNIRGVTKMKVGIPQETKNNENRVGITPAGVVSLVHAGHEVIVEHHAGEGAGYPDSDYE</sequence>
<evidence type="ECO:0000313" key="4">
    <source>
        <dbReference type="Proteomes" id="UP000016644"/>
    </source>
</evidence>
<evidence type="ECO:0000256" key="1">
    <source>
        <dbReference type="ARBA" id="ARBA00023027"/>
    </source>
</evidence>
<accession>U2PL85</accession>
<dbReference type="PROSITE" id="PS00836">
    <property type="entry name" value="ALADH_PNT_1"/>
    <property type="match status" value="1"/>
</dbReference>
<dbReference type="PATRIC" id="fig|649758.3.peg.781"/>
<comment type="caution">
    <text evidence="3">The sequence shown here is derived from an EMBL/GenBank/DDBJ whole genome shotgun (WGS) entry which is preliminary data.</text>
</comment>
<dbReference type="HOGENOM" id="CLU_2752680_0_0_9"/>
<evidence type="ECO:0000313" key="3">
    <source>
        <dbReference type="EMBL" id="ERK44509.1"/>
    </source>
</evidence>
<dbReference type="AlphaFoldDB" id="U2PL85"/>
<protein>
    <recommendedName>
        <fullName evidence="2">Alanine dehydrogenase/pyridine nucleotide transhydrogenase N-terminal domain-containing protein</fullName>
    </recommendedName>
</protein>
<keyword evidence="1" id="KW-0520">NAD</keyword>
<dbReference type="Pfam" id="PF05222">
    <property type="entry name" value="AlaDh_PNT_N"/>
    <property type="match status" value="1"/>
</dbReference>
<dbReference type="Proteomes" id="UP000016644">
    <property type="component" value="Unassembled WGS sequence"/>
</dbReference>